<gene>
    <name evidence="2" type="ORF">SCOCK_20299</name>
</gene>
<proteinExistence type="predicted"/>
<evidence type="ECO:0000313" key="3">
    <source>
        <dbReference type="Proteomes" id="UP001152519"/>
    </source>
</evidence>
<feature type="compositionally biased region" description="Basic residues" evidence="1">
    <location>
        <begin position="110"/>
        <end position="119"/>
    </location>
</feature>
<name>A0A9W4GQH2_9ACTN</name>
<comment type="caution">
    <text evidence="2">The sequence shown here is derived from an EMBL/GenBank/DDBJ whole genome shotgun (WGS) entry which is preliminary data.</text>
</comment>
<organism evidence="2 3">
    <name type="scientific">Actinacidiphila cocklensis</name>
    <dbReference type="NCBI Taxonomy" id="887465"/>
    <lineage>
        <taxon>Bacteria</taxon>
        <taxon>Bacillati</taxon>
        <taxon>Actinomycetota</taxon>
        <taxon>Actinomycetes</taxon>
        <taxon>Kitasatosporales</taxon>
        <taxon>Streptomycetaceae</taxon>
        <taxon>Actinacidiphila</taxon>
    </lineage>
</organism>
<dbReference type="AlphaFoldDB" id="A0A9W4GQH2"/>
<reference evidence="2" key="1">
    <citation type="submission" date="2021-05" db="EMBL/GenBank/DDBJ databases">
        <authorList>
            <person name="Arsene-Ploetze F."/>
        </authorList>
    </citation>
    <scope>NUCLEOTIDE SEQUENCE</scope>
    <source>
        <strain evidence="2">DSM 42138</strain>
    </source>
</reference>
<evidence type="ECO:0000313" key="2">
    <source>
        <dbReference type="EMBL" id="CAG6393268.1"/>
    </source>
</evidence>
<feature type="region of interest" description="Disordered" evidence="1">
    <location>
        <begin position="1"/>
        <end position="119"/>
    </location>
</feature>
<sequence length="119" mass="12814">MTTSRSRPAEADLPPRAPHSRGRVAAPGAHKEAPRAGSPHGSGTGRSRSPERIPPRVRPGALWRLRRCRDENGPGGPLKLPGYRPGDAFRTVPQDGPTYSPPPTPPGARCSRHKTRQPL</sequence>
<accession>A0A9W4GQH2</accession>
<keyword evidence="3" id="KW-1185">Reference proteome</keyword>
<dbReference type="EMBL" id="CAJSLV010000048">
    <property type="protein sequence ID" value="CAG6393268.1"/>
    <property type="molecule type" value="Genomic_DNA"/>
</dbReference>
<evidence type="ECO:0000256" key="1">
    <source>
        <dbReference type="SAM" id="MobiDB-lite"/>
    </source>
</evidence>
<protein>
    <submittedName>
        <fullName evidence="2">Uncharacterized protein</fullName>
    </submittedName>
</protein>
<dbReference type="Proteomes" id="UP001152519">
    <property type="component" value="Unassembled WGS sequence"/>
</dbReference>